<organism evidence="1 2">
    <name type="scientific">Necator americanus</name>
    <name type="common">Human hookworm</name>
    <dbReference type="NCBI Taxonomy" id="51031"/>
    <lineage>
        <taxon>Eukaryota</taxon>
        <taxon>Metazoa</taxon>
        <taxon>Ecdysozoa</taxon>
        <taxon>Nematoda</taxon>
        <taxon>Chromadorea</taxon>
        <taxon>Rhabditida</taxon>
        <taxon>Rhabditina</taxon>
        <taxon>Rhabditomorpha</taxon>
        <taxon>Strongyloidea</taxon>
        <taxon>Ancylostomatidae</taxon>
        <taxon>Bunostominae</taxon>
        <taxon>Necator</taxon>
    </lineage>
</organism>
<evidence type="ECO:0000313" key="1">
    <source>
        <dbReference type="EMBL" id="KAK6728158.1"/>
    </source>
</evidence>
<dbReference type="Proteomes" id="UP001303046">
    <property type="component" value="Unassembled WGS sequence"/>
</dbReference>
<sequence>MKENMQKIWQWIRDRKTNTLRKWRSSVVQKTTSDEDYFRSSNKRVGHSVCDINLPSTSKQPQPEFEQFFNEPQTKNFLEVSASCLFFFLLFRR</sequence>
<comment type="caution">
    <text evidence="1">The sequence shown here is derived from an EMBL/GenBank/DDBJ whole genome shotgun (WGS) entry which is preliminary data.</text>
</comment>
<keyword evidence="2" id="KW-1185">Reference proteome</keyword>
<evidence type="ECO:0000313" key="2">
    <source>
        <dbReference type="Proteomes" id="UP001303046"/>
    </source>
</evidence>
<gene>
    <name evidence="1" type="primary">Necator_chrI.g1799</name>
    <name evidence="1" type="ORF">RB195_005673</name>
</gene>
<name>A0ABR1BP08_NECAM</name>
<protein>
    <submittedName>
        <fullName evidence="1">Uncharacterized protein</fullName>
    </submittedName>
</protein>
<accession>A0ABR1BP08</accession>
<reference evidence="1 2" key="1">
    <citation type="submission" date="2023-08" db="EMBL/GenBank/DDBJ databases">
        <title>A Necator americanus chromosomal reference genome.</title>
        <authorList>
            <person name="Ilik V."/>
            <person name="Petrzelkova K.J."/>
            <person name="Pardy F."/>
            <person name="Fuh T."/>
            <person name="Niatou-Singa F.S."/>
            <person name="Gouil Q."/>
            <person name="Baker L."/>
            <person name="Ritchie M.E."/>
            <person name="Jex A.R."/>
            <person name="Gazzola D."/>
            <person name="Li H."/>
            <person name="Toshio Fujiwara R."/>
            <person name="Zhan B."/>
            <person name="Aroian R.V."/>
            <person name="Pafco B."/>
            <person name="Schwarz E.M."/>
        </authorList>
    </citation>
    <scope>NUCLEOTIDE SEQUENCE [LARGE SCALE GENOMIC DNA]</scope>
    <source>
        <strain evidence="1 2">Aroian</strain>
        <tissue evidence="1">Whole animal</tissue>
    </source>
</reference>
<proteinExistence type="predicted"/>
<dbReference type="EMBL" id="JAVFWL010000001">
    <property type="protein sequence ID" value="KAK6728158.1"/>
    <property type="molecule type" value="Genomic_DNA"/>
</dbReference>